<evidence type="ECO:0000313" key="5">
    <source>
        <dbReference type="Proteomes" id="UP001501442"/>
    </source>
</evidence>
<sequence>MIWRLTYTSAARGPTGRSGFQFVAMSPGTPPDVTRAVTPYMTYRPPPGAPSAPGPDALAGFPIALAYGREGPYAVLARCRYTGRDYSGRYGNFLGQAVVATPEEMAGLRPIEFWDSPLWNSPSWDSPLGDPPLGDSRLGDSPPADSGLGDSRLGGSPLGDSRLGDSVLGDSSMGGSRPGDSPLLNAPSGGPSPDESGGGGARSWDPSDGLPPGAAFDPETLVGWLGGERAHDRLAAVLDAVTTVLVAGHGRVVLVAEDAELIARWIAVMSYSLPADLAADLSFITYTADPEAAPYVVVGTVPAACPERGFRLDDPFVRPGTAPSRFAQVIADCWRTGDLAGIDAVGELIGEAIRPDPAFPRDGAAAGVTGGATEGDRSGDSGPVSPPDGSAAGTHDGARQVSPADGAATTTPDGSGEVAEAHGMARPTPGGSRPVPPFGAGRAVPDHSGPVPPFDDAARTPPGGSRPAPPFGAGRAVPDRSGRVPPFDDAVTGTSDRAGGVTRLDGAAALLALCRGDASVSAAEQQVAARLVRDQGVPGWARSAVPPVLPALGFDLAAALADAVPEAAEHCVRLALADPGARRRLPAVRLRGGLPEEFRAAIAEAPDLETLAEVVGLADRVGGALDADRVVAAAAACARRGAGEPPAAVQATPGAWREAMVAGVVSGVESAPAAVRRAMLTPEACAALGDRDWTRAPRTGGLVLSVRADRLTATAELIALDAHGLPDLDELLGVLWSEPPTVPECRWLAERLAPVLPRFAVLRDLPRRVFDAVPLEAGETLRLARLIDERLPDLADAARTVLAYGGALRAGPEEDLARFLAVLRPGEPLAERALAGVARVLAGRSPLARTRVLAAAPGAVRDALIRHWLAAGPDRRARADLAEIGVRLADANVTAAPLEEWADGLGRFARRQIESALADRDPWLAAAWQGSRRRGA</sequence>
<dbReference type="RefSeq" id="WP_345432230.1">
    <property type="nucleotide sequence ID" value="NZ_BAABHK010000005.1"/>
</dbReference>
<evidence type="ECO:0000259" key="3">
    <source>
        <dbReference type="Pfam" id="PF20014"/>
    </source>
</evidence>
<dbReference type="Pfam" id="PF20013">
    <property type="entry name" value="GAP1-N2"/>
    <property type="match status" value="1"/>
</dbReference>
<evidence type="ECO:0000313" key="4">
    <source>
        <dbReference type="EMBL" id="GAA4627166.1"/>
    </source>
</evidence>
<name>A0ABP8UCB3_9ACTN</name>
<protein>
    <submittedName>
        <fullName evidence="4">Uncharacterized protein</fullName>
    </submittedName>
</protein>
<dbReference type="InterPro" id="IPR045402">
    <property type="entry name" value="GAP1-N2"/>
</dbReference>
<evidence type="ECO:0000259" key="2">
    <source>
        <dbReference type="Pfam" id="PF20013"/>
    </source>
</evidence>
<reference evidence="5" key="1">
    <citation type="journal article" date="2019" name="Int. J. Syst. Evol. Microbiol.">
        <title>The Global Catalogue of Microorganisms (GCM) 10K type strain sequencing project: providing services to taxonomists for standard genome sequencing and annotation.</title>
        <authorList>
            <consortium name="The Broad Institute Genomics Platform"/>
            <consortium name="The Broad Institute Genome Sequencing Center for Infectious Disease"/>
            <person name="Wu L."/>
            <person name="Ma J."/>
        </authorList>
    </citation>
    <scope>NUCLEOTIDE SEQUENCE [LARGE SCALE GENOMIC DNA]</scope>
    <source>
        <strain evidence="5">JCM 17939</strain>
    </source>
</reference>
<feature type="region of interest" description="Disordered" evidence="1">
    <location>
        <begin position="354"/>
        <end position="498"/>
    </location>
</feature>
<feature type="domain" description="GTPase-associated protein 1 middle" evidence="3">
    <location>
        <begin position="223"/>
        <end position="308"/>
    </location>
</feature>
<dbReference type="Pfam" id="PF20014">
    <property type="entry name" value="GAP1-M"/>
    <property type="match status" value="1"/>
</dbReference>
<feature type="region of interest" description="Disordered" evidence="1">
    <location>
        <begin position="124"/>
        <end position="215"/>
    </location>
</feature>
<evidence type="ECO:0000256" key="1">
    <source>
        <dbReference type="SAM" id="MobiDB-lite"/>
    </source>
</evidence>
<organism evidence="4 5">
    <name type="scientific">Actinoallomurus vinaceus</name>
    <dbReference type="NCBI Taxonomy" id="1080074"/>
    <lineage>
        <taxon>Bacteria</taxon>
        <taxon>Bacillati</taxon>
        <taxon>Actinomycetota</taxon>
        <taxon>Actinomycetes</taxon>
        <taxon>Streptosporangiales</taxon>
        <taxon>Thermomonosporaceae</taxon>
        <taxon>Actinoallomurus</taxon>
    </lineage>
</organism>
<dbReference type="EMBL" id="BAABHK010000005">
    <property type="protein sequence ID" value="GAA4627166.1"/>
    <property type="molecule type" value="Genomic_DNA"/>
</dbReference>
<feature type="compositionally biased region" description="Low complexity" evidence="1">
    <location>
        <begin position="145"/>
        <end position="166"/>
    </location>
</feature>
<proteinExistence type="predicted"/>
<gene>
    <name evidence="4" type="ORF">GCM10023196_038300</name>
</gene>
<comment type="caution">
    <text evidence="4">The sequence shown here is derived from an EMBL/GenBank/DDBJ whole genome shotgun (WGS) entry which is preliminary data.</text>
</comment>
<keyword evidence="5" id="KW-1185">Reference proteome</keyword>
<dbReference type="Proteomes" id="UP001501442">
    <property type="component" value="Unassembled WGS sequence"/>
</dbReference>
<dbReference type="InterPro" id="IPR045401">
    <property type="entry name" value="GAP1-M"/>
</dbReference>
<feature type="domain" description="GTPase-associated protein 1 N-terminal" evidence="2">
    <location>
        <begin position="1"/>
        <end position="126"/>
    </location>
</feature>
<accession>A0ABP8UCB3</accession>